<dbReference type="PANTHER" id="PTHR36771:SF2">
    <property type="entry name" value="POTASSIUM TRANSPORTER"/>
    <property type="match status" value="1"/>
</dbReference>
<proteinExistence type="predicted"/>
<accession>A0A176WMG5</accession>
<reference evidence="2" key="1">
    <citation type="submission" date="2016-03" db="EMBL/GenBank/DDBJ databases">
        <title>Mechanisms controlling the formation of the plant cell surface in tip-growing cells are functionally conserved among land plants.</title>
        <authorList>
            <person name="Honkanen S."/>
            <person name="Jones V.A."/>
            <person name="Morieri G."/>
            <person name="Champion C."/>
            <person name="Hetherington A.J."/>
            <person name="Kelly S."/>
            <person name="Saint-Marcoux D."/>
            <person name="Proust H."/>
            <person name="Prescott H."/>
            <person name="Dolan L."/>
        </authorList>
    </citation>
    <scope>NUCLEOTIDE SEQUENCE [LARGE SCALE GENOMIC DNA]</scope>
    <source>
        <tissue evidence="2">Whole gametophyte</tissue>
    </source>
</reference>
<protein>
    <submittedName>
        <fullName evidence="2">Uncharacterized protein</fullName>
    </submittedName>
</protein>
<gene>
    <name evidence="2" type="ORF">AXG93_1054s1220</name>
</gene>
<dbReference type="AlphaFoldDB" id="A0A176WMG5"/>
<evidence type="ECO:0000313" key="3">
    <source>
        <dbReference type="Proteomes" id="UP000077202"/>
    </source>
</evidence>
<feature type="compositionally biased region" description="Basic and acidic residues" evidence="1">
    <location>
        <begin position="159"/>
        <end position="172"/>
    </location>
</feature>
<evidence type="ECO:0000313" key="2">
    <source>
        <dbReference type="EMBL" id="OAE34337.1"/>
    </source>
</evidence>
<name>A0A176WMG5_MARPO</name>
<feature type="region of interest" description="Disordered" evidence="1">
    <location>
        <begin position="128"/>
        <end position="173"/>
    </location>
</feature>
<sequence>MWPFRASSLARSPADIPNVVPVLRAPCGPCLSLVGLQPQTRLRTRHAGRSGGRHVHRPVQSTLPRAGWTRFCGPPFRRRRRADSEGKCTEVSELPEEVGIYSFSHAMAAISAAPCGLCGASDRLSSRAASRGSQPVHGGMGVQVGKQPSGMRVRAQAKKSGDGEEKEKEKSKTSLFTSITDALDFAQTRSEKDAELLEDARSATKSGEKMSREQIMDKKLRIEPMLLAPPFVLARRPDTFLSNGALAYGALRRKIGGTYKDFFKDSIDVIGDYVDDGWVDKKCRYCKKDTSNDARTVDNMGRYAHVACMEKASSGNFFSRLFGK</sequence>
<dbReference type="GO" id="GO:0009658">
    <property type="term" value="P:chloroplast organization"/>
    <property type="evidence" value="ECO:0007669"/>
    <property type="project" value="TreeGrafter"/>
</dbReference>
<dbReference type="GO" id="GO:0045893">
    <property type="term" value="P:positive regulation of DNA-templated transcription"/>
    <property type="evidence" value="ECO:0007669"/>
    <property type="project" value="TreeGrafter"/>
</dbReference>
<dbReference type="EMBL" id="LVLJ01000416">
    <property type="protein sequence ID" value="OAE34337.1"/>
    <property type="molecule type" value="Genomic_DNA"/>
</dbReference>
<dbReference type="Proteomes" id="UP000077202">
    <property type="component" value="Unassembled WGS sequence"/>
</dbReference>
<evidence type="ECO:0000256" key="1">
    <source>
        <dbReference type="SAM" id="MobiDB-lite"/>
    </source>
</evidence>
<dbReference type="PANTHER" id="PTHR36771">
    <property type="entry name" value="POTASSIUM TRANSPORTER"/>
    <property type="match status" value="1"/>
</dbReference>
<keyword evidence="3" id="KW-1185">Reference proteome</keyword>
<organism evidence="2 3">
    <name type="scientific">Marchantia polymorpha subsp. ruderalis</name>
    <dbReference type="NCBI Taxonomy" id="1480154"/>
    <lineage>
        <taxon>Eukaryota</taxon>
        <taxon>Viridiplantae</taxon>
        <taxon>Streptophyta</taxon>
        <taxon>Embryophyta</taxon>
        <taxon>Marchantiophyta</taxon>
        <taxon>Marchantiopsida</taxon>
        <taxon>Marchantiidae</taxon>
        <taxon>Marchantiales</taxon>
        <taxon>Marchantiaceae</taxon>
        <taxon>Marchantia</taxon>
    </lineage>
</organism>
<comment type="caution">
    <text evidence="2">The sequence shown here is derived from an EMBL/GenBank/DDBJ whole genome shotgun (WGS) entry which is preliminary data.</text>
</comment>